<dbReference type="EMBL" id="QUSY01001146">
    <property type="protein sequence ID" value="RHY25901.1"/>
    <property type="molecule type" value="Genomic_DNA"/>
</dbReference>
<organism evidence="4 5">
    <name type="scientific">Aphanomyces invadans</name>
    <dbReference type="NCBI Taxonomy" id="157072"/>
    <lineage>
        <taxon>Eukaryota</taxon>
        <taxon>Sar</taxon>
        <taxon>Stramenopiles</taxon>
        <taxon>Oomycota</taxon>
        <taxon>Saprolegniomycetes</taxon>
        <taxon>Saprolegniales</taxon>
        <taxon>Verrucalvaceae</taxon>
        <taxon>Aphanomyces</taxon>
    </lineage>
</organism>
<dbReference type="PANTHER" id="PTHR33946:SF4">
    <property type="entry name" value="COAGULATION FACTOR XI"/>
    <property type="match status" value="1"/>
</dbReference>
<evidence type="ECO:0000313" key="5">
    <source>
        <dbReference type="Proteomes" id="UP000285060"/>
    </source>
</evidence>
<dbReference type="Pfam" id="PF14295">
    <property type="entry name" value="PAN_4"/>
    <property type="match status" value="2"/>
</dbReference>
<feature type="chain" id="PRO_5019274452" description="Apple domain-containing protein" evidence="2">
    <location>
        <begin position="17"/>
        <end position="242"/>
    </location>
</feature>
<feature type="domain" description="Apple" evidence="3">
    <location>
        <begin position="182"/>
        <end position="222"/>
    </location>
</feature>
<keyword evidence="2" id="KW-0732">Signal</keyword>
<dbReference type="PANTHER" id="PTHR33946">
    <property type="match status" value="1"/>
</dbReference>
<reference evidence="4 5" key="1">
    <citation type="submission" date="2018-08" db="EMBL/GenBank/DDBJ databases">
        <title>Aphanomyces genome sequencing and annotation.</title>
        <authorList>
            <person name="Minardi D."/>
            <person name="Oidtmann B."/>
            <person name="Van Der Giezen M."/>
            <person name="Studholme D.J."/>
        </authorList>
    </citation>
    <scope>NUCLEOTIDE SEQUENCE [LARGE SCALE GENOMIC DNA]</scope>
    <source>
        <strain evidence="4 5">NJM0002</strain>
    </source>
</reference>
<evidence type="ECO:0000256" key="2">
    <source>
        <dbReference type="SAM" id="SignalP"/>
    </source>
</evidence>
<sequence>MKVAIVLSLLAAAAQATIGSSQVLRSLEDTSSVNESFAEPTLLESSDEPEDSIAASSTATEAPSGPTEAAIDPSGPTEATMDSPGLAEAAYPWHKPRVCKNVVDDVTYKGHDIEKTYRHNHKDCCDDCLKTHGCVAYVWTRTNHVGTCHLKSKVGKPCYLHGAKAAEVKKKPVGKCVKKFNTDFFGNDIGELRGDAKDCCRYCMVTKRCVGYSHFHGVCYLKSEVPKYGEYKKGVTSGYLIR</sequence>
<gene>
    <name evidence="4" type="ORF">DYB32_008017</name>
</gene>
<accession>A0A418AM46</accession>
<evidence type="ECO:0000259" key="3">
    <source>
        <dbReference type="Pfam" id="PF14295"/>
    </source>
</evidence>
<comment type="caution">
    <text evidence="4">The sequence shown here is derived from an EMBL/GenBank/DDBJ whole genome shotgun (WGS) entry which is preliminary data.</text>
</comment>
<evidence type="ECO:0000256" key="1">
    <source>
        <dbReference type="SAM" id="MobiDB-lite"/>
    </source>
</evidence>
<dbReference type="Proteomes" id="UP000285060">
    <property type="component" value="Unassembled WGS sequence"/>
</dbReference>
<feature type="domain" description="Apple" evidence="3">
    <location>
        <begin position="107"/>
        <end position="151"/>
    </location>
</feature>
<protein>
    <recommendedName>
        <fullName evidence="3">Apple domain-containing protein</fullName>
    </recommendedName>
</protein>
<proteinExistence type="predicted"/>
<evidence type="ECO:0000313" key="4">
    <source>
        <dbReference type="EMBL" id="RHY25901.1"/>
    </source>
</evidence>
<feature type="signal peptide" evidence="2">
    <location>
        <begin position="1"/>
        <end position="16"/>
    </location>
</feature>
<dbReference type="VEuPathDB" id="FungiDB:H310_09512"/>
<name>A0A418AM46_9STRA</name>
<keyword evidence="5" id="KW-1185">Reference proteome</keyword>
<dbReference type="Gene3D" id="3.50.4.10">
    <property type="entry name" value="Hepatocyte Growth Factor"/>
    <property type="match status" value="2"/>
</dbReference>
<dbReference type="AlphaFoldDB" id="A0A418AM46"/>
<dbReference type="InterPro" id="IPR003609">
    <property type="entry name" value="Pan_app"/>
</dbReference>
<feature type="region of interest" description="Disordered" evidence="1">
    <location>
        <begin position="35"/>
        <end position="83"/>
    </location>
</feature>